<dbReference type="InterPro" id="IPR027417">
    <property type="entry name" value="P-loop_NTPase"/>
</dbReference>
<evidence type="ECO:0000313" key="3">
    <source>
        <dbReference type="Proteomes" id="UP000315700"/>
    </source>
</evidence>
<sequence length="495" mass="55448">MTKSLGLATRLVPFVPKSMTPTPASADSILMRLVKNASVTDSALLGVSSKPPGTPAPGQAAAAPRMSQPGPPKPIVREAMGFIPKPPKSLAEAGLLESEISSLILKKLFHRSMEAGFRLSEQLGLRLAVIEPVLRQMKADRLVAYKSTVNAGDYVYELTDLGRERGRELSQACTYFGTAPVPLQQYAASVAAQSIARQRPSLDSIRKAFFDLEIPERLLSNIGQAIHSGRGMFLFGNAGNGKTSIAERITKSYGDNIWIPRALTAQGEIIRLFDPNRHEAIRLDDSVVNETYDARWVCIRRPTVIAGGELRMENLEVNYIRNTGIGEAPLQLKANCGMLLIDDFGRQRMPVDELLNRWIVPLEQRHDFLHLESGRTIQTPFDQLVVFSTNMEPKDLVEEAFLRRIPYKIEVKDPTEVEFNKLFLESAAKLRFECSPAALEYLLAKYYRPIGRSLRFCHPRDLLRQMENRCTLHELPRVVTEEALDQAVENYFSIM</sequence>
<name>A0A517SJU5_9PLAN</name>
<dbReference type="EMBL" id="CP036271">
    <property type="protein sequence ID" value="QDT56394.1"/>
    <property type="molecule type" value="Genomic_DNA"/>
</dbReference>
<accession>A0A517SJU5</accession>
<dbReference type="KEGG" id="ccos:Pan44_44480"/>
<evidence type="ECO:0000256" key="1">
    <source>
        <dbReference type="SAM" id="MobiDB-lite"/>
    </source>
</evidence>
<dbReference type="InParanoid" id="A0A517SJU5"/>
<dbReference type="Gene3D" id="3.40.50.300">
    <property type="entry name" value="P-loop containing nucleotide triphosphate hydrolases"/>
    <property type="match status" value="1"/>
</dbReference>
<organism evidence="2 3">
    <name type="scientific">Caulifigura coniformis</name>
    <dbReference type="NCBI Taxonomy" id="2527983"/>
    <lineage>
        <taxon>Bacteria</taxon>
        <taxon>Pseudomonadati</taxon>
        <taxon>Planctomycetota</taxon>
        <taxon>Planctomycetia</taxon>
        <taxon>Planctomycetales</taxon>
        <taxon>Planctomycetaceae</taxon>
        <taxon>Caulifigura</taxon>
    </lineage>
</organism>
<evidence type="ECO:0008006" key="4">
    <source>
        <dbReference type="Google" id="ProtNLM"/>
    </source>
</evidence>
<gene>
    <name evidence="2" type="ORF">Pan44_44480</name>
</gene>
<evidence type="ECO:0000313" key="2">
    <source>
        <dbReference type="EMBL" id="QDT56394.1"/>
    </source>
</evidence>
<dbReference type="AlphaFoldDB" id="A0A517SJU5"/>
<reference evidence="2 3" key="1">
    <citation type="submission" date="2019-02" db="EMBL/GenBank/DDBJ databases">
        <title>Deep-cultivation of Planctomycetes and their phenomic and genomic characterization uncovers novel biology.</title>
        <authorList>
            <person name="Wiegand S."/>
            <person name="Jogler M."/>
            <person name="Boedeker C."/>
            <person name="Pinto D."/>
            <person name="Vollmers J."/>
            <person name="Rivas-Marin E."/>
            <person name="Kohn T."/>
            <person name="Peeters S.H."/>
            <person name="Heuer A."/>
            <person name="Rast P."/>
            <person name="Oberbeckmann S."/>
            <person name="Bunk B."/>
            <person name="Jeske O."/>
            <person name="Meyerdierks A."/>
            <person name="Storesund J.E."/>
            <person name="Kallscheuer N."/>
            <person name="Luecker S."/>
            <person name="Lage O.M."/>
            <person name="Pohl T."/>
            <person name="Merkel B.J."/>
            <person name="Hornburger P."/>
            <person name="Mueller R.-W."/>
            <person name="Bruemmer F."/>
            <person name="Labrenz M."/>
            <person name="Spormann A.M."/>
            <person name="Op den Camp H."/>
            <person name="Overmann J."/>
            <person name="Amann R."/>
            <person name="Jetten M.S.M."/>
            <person name="Mascher T."/>
            <person name="Medema M.H."/>
            <person name="Devos D.P."/>
            <person name="Kaster A.-K."/>
            <person name="Ovreas L."/>
            <person name="Rohde M."/>
            <person name="Galperin M.Y."/>
            <person name="Jogler C."/>
        </authorList>
    </citation>
    <scope>NUCLEOTIDE SEQUENCE [LARGE SCALE GENOMIC DNA]</scope>
    <source>
        <strain evidence="2 3">Pan44</strain>
    </source>
</reference>
<dbReference type="Proteomes" id="UP000315700">
    <property type="component" value="Chromosome"/>
</dbReference>
<dbReference type="SUPFAM" id="SSF52540">
    <property type="entry name" value="P-loop containing nucleoside triphosphate hydrolases"/>
    <property type="match status" value="1"/>
</dbReference>
<keyword evidence="3" id="KW-1185">Reference proteome</keyword>
<proteinExistence type="predicted"/>
<protein>
    <recommendedName>
        <fullName evidence="4">AAA+ ATPase domain-containing protein</fullName>
    </recommendedName>
</protein>
<feature type="region of interest" description="Disordered" evidence="1">
    <location>
        <begin position="45"/>
        <end position="70"/>
    </location>
</feature>